<dbReference type="PANTHER" id="PTHR43280:SF28">
    <property type="entry name" value="HTH-TYPE TRANSCRIPTIONAL ACTIVATOR RHAS"/>
    <property type="match status" value="1"/>
</dbReference>
<keyword evidence="1" id="KW-0805">Transcription regulation</keyword>
<dbReference type="InterPro" id="IPR018060">
    <property type="entry name" value="HTH_AraC"/>
</dbReference>
<dbReference type="InterPro" id="IPR014710">
    <property type="entry name" value="RmlC-like_jellyroll"/>
</dbReference>
<evidence type="ECO:0000259" key="4">
    <source>
        <dbReference type="PROSITE" id="PS01124"/>
    </source>
</evidence>
<sequence>MHHLLELNDIEKRQKKTGTFIEDMPAEAYVKKKQPKTLNDSFFQNKDIYVSRHNRFAPYPMHTHTFLEINYLLQGQIDENINGKKIHLTQGDLILLDVGTSHSLGTLAEDGILINISFMDKNISLNFLKNLKGSNNILYQFLLNRSLDRDASQDYLIFRTEHNQKIRQILDEIIAEYYNQADFSDIVIKSYLNILITQLIRNYQVQAPQAENSKQDLAYELLEDIAAEYATISLQDLADRYAYNRNYLSNVFKEEIGLTFSEALNQQRIMQAHNLLLSSDLPISTIIDRVGISNKSFFYKKYFEQYHMTPKESRKANQTTIW</sequence>
<evidence type="ECO:0000313" key="6">
    <source>
        <dbReference type="Proteomes" id="UP000182089"/>
    </source>
</evidence>
<reference evidence="5 6" key="1">
    <citation type="submission" date="2016-10" db="EMBL/GenBank/DDBJ databases">
        <authorList>
            <person name="Varghese N."/>
            <person name="Submissions S."/>
        </authorList>
    </citation>
    <scope>NUCLEOTIDE SEQUENCE [LARGE SCALE GENOMIC DNA]</scope>
    <source>
        <strain evidence="5 6">WC1T17</strain>
    </source>
</reference>
<dbReference type="SUPFAM" id="SSF46689">
    <property type="entry name" value="Homeodomain-like"/>
    <property type="match status" value="1"/>
</dbReference>
<dbReference type="SUPFAM" id="SSF51215">
    <property type="entry name" value="Regulatory protein AraC"/>
    <property type="match status" value="1"/>
</dbReference>
<dbReference type="PANTHER" id="PTHR43280">
    <property type="entry name" value="ARAC-FAMILY TRANSCRIPTIONAL REGULATOR"/>
    <property type="match status" value="1"/>
</dbReference>
<accession>A0ABY1AES5</accession>
<name>A0ABY1AES5_9LACO</name>
<dbReference type="Proteomes" id="UP000182089">
    <property type="component" value="Unassembled WGS sequence"/>
</dbReference>
<dbReference type="InterPro" id="IPR003313">
    <property type="entry name" value="AraC-bd"/>
</dbReference>
<dbReference type="PROSITE" id="PS01124">
    <property type="entry name" value="HTH_ARAC_FAMILY_2"/>
    <property type="match status" value="1"/>
</dbReference>
<evidence type="ECO:0000313" key="5">
    <source>
        <dbReference type="EMBL" id="SEN00164.1"/>
    </source>
</evidence>
<keyword evidence="3" id="KW-0804">Transcription</keyword>
<evidence type="ECO:0000256" key="1">
    <source>
        <dbReference type="ARBA" id="ARBA00023015"/>
    </source>
</evidence>
<proteinExistence type="predicted"/>
<evidence type="ECO:0000256" key="2">
    <source>
        <dbReference type="ARBA" id="ARBA00023125"/>
    </source>
</evidence>
<dbReference type="SMART" id="SM00342">
    <property type="entry name" value="HTH_ARAC"/>
    <property type="match status" value="1"/>
</dbReference>
<gene>
    <name evidence="5" type="ORF">SAMN05216431_11921</name>
</gene>
<dbReference type="Pfam" id="PF12833">
    <property type="entry name" value="HTH_18"/>
    <property type="match status" value="1"/>
</dbReference>
<dbReference type="InterPro" id="IPR009057">
    <property type="entry name" value="Homeodomain-like_sf"/>
</dbReference>
<keyword evidence="2" id="KW-0238">DNA-binding</keyword>
<dbReference type="Pfam" id="PF02311">
    <property type="entry name" value="AraC_binding"/>
    <property type="match status" value="1"/>
</dbReference>
<dbReference type="EMBL" id="FOCC01000019">
    <property type="protein sequence ID" value="SEN00164.1"/>
    <property type="molecule type" value="Genomic_DNA"/>
</dbReference>
<organism evidence="5 6">
    <name type="scientific">Ligilactobacillus ruminis</name>
    <dbReference type="NCBI Taxonomy" id="1623"/>
    <lineage>
        <taxon>Bacteria</taxon>
        <taxon>Bacillati</taxon>
        <taxon>Bacillota</taxon>
        <taxon>Bacilli</taxon>
        <taxon>Lactobacillales</taxon>
        <taxon>Lactobacillaceae</taxon>
        <taxon>Ligilactobacillus</taxon>
    </lineage>
</organism>
<comment type="caution">
    <text evidence="5">The sequence shown here is derived from an EMBL/GenBank/DDBJ whole genome shotgun (WGS) entry which is preliminary data.</text>
</comment>
<evidence type="ECO:0000256" key="3">
    <source>
        <dbReference type="ARBA" id="ARBA00023163"/>
    </source>
</evidence>
<dbReference type="Gene3D" id="1.10.10.60">
    <property type="entry name" value="Homeodomain-like"/>
    <property type="match status" value="2"/>
</dbReference>
<dbReference type="InterPro" id="IPR037923">
    <property type="entry name" value="HTH-like"/>
</dbReference>
<dbReference type="CDD" id="cd06996">
    <property type="entry name" value="cupin_Lmo2851-like_N"/>
    <property type="match status" value="1"/>
</dbReference>
<feature type="domain" description="HTH araC/xylS-type" evidence="4">
    <location>
        <begin position="215"/>
        <end position="316"/>
    </location>
</feature>
<dbReference type="Gene3D" id="2.60.120.10">
    <property type="entry name" value="Jelly Rolls"/>
    <property type="match status" value="1"/>
</dbReference>
<protein>
    <submittedName>
        <fullName evidence="5">AraC-like ligand binding domain-containing protein</fullName>
    </submittedName>
</protein>